<dbReference type="EMBL" id="FYEK01000020">
    <property type="protein sequence ID" value="SNB61897.1"/>
    <property type="molecule type" value="Genomic_DNA"/>
</dbReference>
<organism evidence="1 2">
    <name type="scientific">Thermoflexus hugenholtzii JAD2</name>
    <dbReference type="NCBI Taxonomy" id="877466"/>
    <lineage>
        <taxon>Bacteria</taxon>
        <taxon>Bacillati</taxon>
        <taxon>Chloroflexota</taxon>
        <taxon>Thermoflexia</taxon>
        <taxon>Thermoflexales</taxon>
        <taxon>Thermoflexaceae</taxon>
        <taxon>Thermoflexus</taxon>
    </lineage>
</organism>
<dbReference type="Pfam" id="PF21748">
    <property type="entry name" value="UPF0150"/>
    <property type="match status" value="1"/>
</dbReference>
<dbReference type="Proteomes" id="UP000197025">
    <property type="component" value="Unassembled WGS sequence"/>
</dbReference>
<dbReference type="OrthoDB" id="7068289at2"/>
<sequence>MFSALVEAAMEKARFRQLEDGTYYGEIEMYPEVYATGATLEECRRELEEVLIEWLQDRLSRP</sequence>
<proteinExistence type="predicted"/>
<reference evidence="2" key="1">
    <citation type="submission" date="2017-06" db="EMBL/GenBank/DDBJ databases">
        <authorList>
            <person name="Varghese N."/>
            <person name="Submissions S."/>
        </authorList>
    </citation>
    <scope>NUCLEOTIDE SEQUENCE [LARGE SCALE GENOMIC DNA]</scope>
    <source>
        <strain evidence="2">JAD2</strain>
    </source>
</reference>
<gene>
    <name evidence="1" type="ORF">SAMN02746019_00027410</name>
</gene>
<evidence type="ECO:0000313" key="2">
    <source>
        <dbReference type="Proteomes" id="UP000197025"/>
    </source>
</evidence>
<dbReference type="InterPro" id="IPR035069">
    <property type="entry name" value="TTHA1013/TTHA0281-like"/>
</dbReference>
<dbReference type="RefSeq" id="WP_088570727.1">
    <property type="nucleotide sequence ID" value="NZ_FYEK01000020.1"/>
</dbReference>
<name>A0A212QQT4_9CHLR</name>
<dbReference type="Gene3D" id="3.30.160.250">
    <property type="match status" value="1"/>
</dbReference>
<protein>
    <recommendedName>
        <fullName evidence="3">Type II toxin-antitoxin system HicB family antitoxin</fullName>
    </recommendedName>
</protein>
<dbReference type="InParanoid" id="A0A212QQT4"/>
<accession>A0A212QQT4</accession>
<evidence type="ECO:0000313" key="1">
    <source>
        <dbReference type="EMBL" id="SNB61897.1"/>
    </source>
</evidence>
<dbReference type="InterPro" id="IPR049389">
    <property type="entry name" value="TTHA0281-like"/>
</dbReference>
<evidence type="ECO:0008006" key="3">
    <source>
        <dbReference type="Google" id="ProtNLM"/>
    </source>
</evidence>
<keyword evidence="2" id="KW-1185">Reference proteome</keyword>
<dbReference type="SUPFAM" id="SSF143100">
    <property type="entry name" value="TTHA1013/TTHA0281-like"/>
    <property type="match status" value="1"/>
</dbReference>
<dbReference type="AlphaFoldDB" id="A0A212QQT4"/>